<name>A0A5B7KCL1_PORTR</name>
<dbReference type="Proteomes" id="UP000324222">
    <property type="component" value="Unassembled WGS sequence"/>
</dbReference>
<dbReference type="EMBL" id="VSRR010134229">
    <property type="protein sequence ID" value="MPD03018.1"/>
    <property type="molecule type" value="Genomic_DNA"/>
</dbReference>
<feature type="region of interest" description="Disordered" evidence="1">
    <location>
        <begin position="27"/>
        <end position="90"/>
    </location>
</feature>
<protein>
    <submittedName>
        <fullName evidence="2">Uncharacterized protein</fullName>
    </submittedName>
</protein>
<proteinExistence type="predicted"/>
<evidence type="ECO:0000313" key="2">
    <source>
        <dbReference type="EMBL" id="MPD03018.1"/>
    </source>
</evidence>
<evidence type="ECO:0000256" key="1">
    <source>
        <dbReference type="SAM" id="MobiDB-lite"/>
    </source>
</evidence>
<dbReference type="AlphaFoldDB" id="A0A5B7KCL1"/>
<organism evidence="2 3">
    <name type="scientific">Portunus trituberculatus</name>
    <name type="common">Swimming crab</name>
    <name type="synonym">Neptunus trituberculatus</name>
    <dbReference type="NCBI Taxonomy" id="210409"/>
    <lineage>
        <taxon>Eukaryota</taxon>
        <taxon>Metazoa</taxon>
        <taxon>Ecdysozoa</taxon>
        <taxon>Arthropoda</taxon>
        <taxon>Crustacea</taxon>
        <taxon>Multicrustacea</taxon>
        <taxon>Malacostraca</taxon>
        <taxon>Eumalacostraca</taxon>
        <taxon>Eucarida</taxon>
        <taxon>Decapoda</taxon>
        <taxon>Pleocyemata</taxon>
        <taxon>Brachyura</taxon>
        <taxon>Eubrachyura</taxon>
        <taxon>Portunoidea</taxon>
        <taxon>Portunidae</taxon>
        <taxon>Portuninae</taxon>
        <taxon>Portunus</taxon>
    </lineage>
</organism>
<evidence type="ECO:0000313" key="3">
    <source>
        <dbReference type="Proteomes" id="UP000324222"/>
    </source>
</evidence>
<keyword evidence="3" id="KW-1185">Reference proteome</keyword>
<sequence length="90" mass="10265">MNTTRNTTSESPPNMTLQQVLWCLIKKEKKPQTNTRRSNIHRPEETNHESSNQKASRPPYTQTSQRSLTTIQSQDALNKPTADLSITNLT</sequence>
<comment type="caution">
    <text evidence="2">The sequence shown here is derived from an EMBL/GenBank/DDBJ whole genome shotgun (WGS) entry which is preliminary data.</text>
</comment>
<reference evidence="2 3" key="1">
    <citation type="submission" date="2019-05" db="EMBL/GenBank/DDBJ databases">
        <title>Another draft genome of Portunus trituberculatus and its Hox gene families provides insights of decapod evolution.</title>
        <authorList>
            <person name="Jeong J.-H."/>
            <person name="Song I."/>
            <person name="Kim S."/>
            <person name="Choi T."/>
            <person name="Kim D."/>
            <person name="Ryu S."/>
            <person name="Kim W."/>
        </authorList>
    </citation>
    <scope>NUCLEOTIDE SEQUENCE [LARGE SCALE GENOMIC DNA]</scope>
    <source>
        <tissue evidence="2">Muscle</tissue>
    </source>
</reference>
<feature type="compositionally biased region" description="Polar residues" evidence="1">
    <location>
        <begin position="49"/>
        <end position="76"/>
    </location>
</feature>
<accession>A0A5B7KCL1</accession>
<gene>
    <name evidence="2" type="ORF">E2C01_098633</name>
</gene>